<sequence>NNVSLSVHGPYFVNLASDDNRKFYGSIKYITDSILIGGIAGAESVTFHSGFYQDLSAKETYERVHKAFSKIYAEFEKKKFDGHPIREQKIAVAPELTGKPTQFGDLEELISMANDYQEQNLRFCFDFAHKFARSNGKYNTYDEFMQMLDQIADDAGEKYLENLHIHISGIMYSEKGEKNHVTFLESLEMYKEMGIEIPEIEKEYQALVSKNKNGGSDFNWRDLLKALKTRNVGGWVVCESPILELDALLMQTVYNSF</sequence>
<feature type="domain" description="Xylose isomerase-like TIM barrel" evidence="1">
    <location>
        <begin position="2"/>
        <end position="241"/>
    </location>
</feature>
<dbReference type="InterPro" id="IPR013022">
    <property type="entry name" value="Xyl_isomerase-like_TIM-brl"/>
</dbReference>
<dbReference type="SMART" id="SM00518">
    <property type="entry name" value="AP2Ec"/>
    <property type="match status" value="1"/>
</dbReference>
<dbReference type="GO" id="GO:0008270">
    <property type="term" value="F:zinc ion binding"/>
    <property type="evidence" value="ECO:0007669"/>
    <property type="project" value="InterPro"/>
</dbReference>
<dbReference type="GO" id="GO:0003906">
    <property type="term" value="F:DNA-(apurinic or apyrimidinic site) endonuclease activity"/>
    <property type="evidence" value="ECO:0007669"/>
    <property type="project" value="TreeGrafter"/>
</dbReference>
<proteinExistence type="predicted"/>
<reference evidence="2" key="2">
    <citation type="journal article" date="2021" name="Microbiome">
        <title>Successional dynamics and alternative stable states in a saline activated sludge microbial community over 9 years.</title>
        <authorList>
            <person name="Wang Y."/>
            <person name="Ye J."/>
            <person name="Ju F."/>
            <person name="Liu L."/>
            <person name="Boyd J.A."/>
            <person name="Deng Y."/>
            <person name="Parks D.H."/>
            <person name="Jiang X."/>
            <person name="Yin X."/>
            <person name="Woodcroft B.J."/>
            <person name="Tyson G.W."/>
            <person name="Hugenholtz P."/>
            <person name="Polz M.F."/>
            <person name="Zhang T."/>
        </authorList>
    </citation>
    <scope>NUCLEOTIDE SEQUENCE</scope>
    <source>
        <strain evidence="2">HKST-UBA14</strain>
    </source>
</reference>
<dbReference type="InterPro" id="IPR036237">
    <property type="entry name" value="Xyl_isomerase-like_sf"/>
</dbReference>
<comment type="caution">
    <text evidence="2">The sequence shown here is derived from an EMBL/GenBank/DDBJ whole genome shotgun (WGS) entry which is preliminary data.</text>
</comment>
<dbReference type="GO" id="GO:0008081">
    <property type="term" value="F:phosphoric diester hydrolase activity"/>
    <property type="evidence" value="ECO:0007669"/>
    <property type="project" value="TreeGrafter"/>
</dbReference>
<dbReference type="EMBL" id="JAGQLK010000099">
    <property type="protein sequence ID" value="MCA9383612.1"/>
    <property type="molecule type" value="Genomic_DNA"/>
</dbReference>
<reference evidence="2" key="1">
    <citation type="submission" date="2020-04" db="EMBL/GenBank/DDBJ databases">
        <authorList>
            <person name="Zhang T."/>
        </authorList>
    </citation>
    <scope>NUCLEOTIDE SEQUENCE</scope>
    <source>
        <strain evidence="2">HKST-UBA14</strain>
    </source>
</reference>
<dbReference type="SUPFAM" id="SSF51658">
    <property type="entry name" value="Xylose isomerase-like"/>
    <property type="match status" value="1"/>
</dbReference>
<dbReference type="AlphaFoldDB" id="A0A955L676"/>
<feature type="non-terminal residue" evidence="2">
    <location>
        <position position="1"/>
    </location>
</feature>
<accession>A0A955L676</accession>
<protein>
    <submittedName>
        <fullName evidence="2">TIM barrel protein</fullName>
    </submittedName>
</protein>
<gene>
    <name evidence="2" type="ORF">KC909_04550</name>
</gene>
<dbReference type="PANTHER" id="PTHR21445">
    <property type="entry name" value="ENDONUCLEASE IV ENDODEOXYRIBONUCLEASE IV"/>
    <property type="match status" value="1"/>
</dbReference>
<evidence type="ECO:0000313" key="3">
    <source>
        <dbReference type="Proteomes" id="UP000783287"/>
    </source>
</evidence>
<organism evidence="2 3">
    <name type="scientific">Candidatus Dojkabacteria bacterium</name>
    <dbReference type="NCBI Taxonomy" id="2099670"/>
    <lineage>
        <taxon>Bacteria</taxon>
        <taxon>Candidatus Dojkabacteria</taxon>
    </lineage>
</organism>
<dbReference type="GO" id="GO:0003677">
    <property type="term" value="F:DNA binding"/>
    <property type="evidence" value="ECO:0007669"/>
    <property type="project" value="InterPro"/>
</dbReference>
<evidence type="ECO:0000259" key="1">
    <source>
        <dbReference type="Pfam" id="PF01261"/>
    </source>
</evidence>
<name>A0A955L676_9BACT</name>
<dbReference type="Proteomes" id="UP000783287">
    <property type="component" value="Unassembled WGS sequence"/>
</dbReference>
<dbReference type="GO" id="GO:0006284">
    <property type="term" value="P:base-excision repair"/>
    <property type="evidence" value="ECO:0007669"/>
    <property type="project" value="TreeGrafter"/>
</dbReference>
<dbReference type="PANTHER" id="PTHR21445:SF0">
    <property type="entry name" value="APURINIC-APYRIMIDINIC ENDONUCLEASE"/>
    <property type="match status" value="1"/>
</dbReference>
<dbReference type="InterPro" id="IPR001719">
    <property type="entry name" value="AP_endonuc_2"/>
</dbReference>
<dbReference type="Gene3D" id="3.20.20.150">
    <property type="entry name" value="Divalent-metal-dependent TIM barrel enzymes"/>
    <property type="match status" value="1"/>
</dbReference>
<dbReference type="Pfam" id="PF01261">
    <property type="entry name" value="AP_endonuc_2"/>
    <property type="match status" value="1"/>
</dbReference>
<evidence type="ECO:0000313" key="2">
    <source>
        <dbReference type="EMBL" id="MCA9383612.1"/>
    </source>
</evidence>